<feature type="transmembrane region" description="Helical" evidence="1">
    <location>
        <begin position="120"/>
        <end position="143"/>
    </location>
</feature>
<evidence type="ECO:0000313" key="3">
    <source>
        <dbReference type="EMBL" id="SHH41780.1"/>
    </source>
</evidence>
<dbReference type="Proteomes" id="UP000190675">
    <property type="component" value="Chromosome I"/>
</dbReference>
<reference evidence="3 4" key="1">
    <citation type="submission" date="2016-11" db="EMBL/GenBank/DDBJ databases">
        <authorList>
            <person name="Jaros S."/>
            <person name="Januszkiewicz K."/>
            <person name="Wedrychowicz H."/>
        </authorList>
    </citation>
    <scope>NUCLEOTIDE SEQUENCE [LARGE SCALE GENOMIC DNA]</scope>
    <source>
        <strain evidence="3 4">GAS242</strain>
    </source>
</reference>
<feature type="transmembrane region" description="Helical" evidence="1">
    <location>
        <begin position="204"/>
        <end position="221"/>
    </location>
</feature>
<dbReference type="EMBL" id="LT670818">
    <property type="protein sequence ID" value="SHH41780.1"/>
    <property type="molecule type" value="Genomic_DNA"/>
</dbReference>
<accession>A0A1M5STH3</accession>
<dbReference type="InterPro" id="IPR025640">
    <property type="entry name" value="GYF_2"/>
</dbReference>
<name>A0A1M5STH3_9BRAD</name>
<feature type="transmembrane region" description="Helical" evidence="1">
    <location>
        <begin position="164"/>
        <end position="184"/>
    </location>
</feature>
<feature type="domain" description="GYF" evidence="2">
    <location>
        <begin position="5"/>
        <end position="52"/>
    </location>
</feature>
<evidence type="ECO:0000313" key="4">
    <source>
        <dbReference type="Proteomes" id="UP000190675"/>
    </source>
</evidence>
<dbReference type="AlphaFoldDB" id="A0A1M5STH3"/>
<organism evidence="3 4">
    <name type="scientific">Bradyrhizobium erythrophlei</name>
    <dbReference type="NCBI Taxonomy" id="1437360"/>
    <lineage>
        <taxon>Bacteria</taxon>
        <taxon>Pseudomonadati</taxon>
        <taxon>Pseudomonadota</taxon>
        <taxon>Alphaproteobacteria</taxon>
        <taxon>Hyphomicrobiales</taxon>
        <taxon>Nitrobacteraceae</taxon>
        <taxon>Bradyrhizobium</taxon>
    </lineage>
</organism>
<keyword evidence="1" id="KW-0812">Transmembrane</keyword>
<dbReference type="RefSeq" id="WP_154073632.1">
    <property type="nucleotide sequence ID" value="NZ_LT670818.1"/>
</dbReference>
<evidence type="ECO:0000256" key="1">
    <source>
        <dbReference type="SAM" id="Phobius"/>
    </source>
</evidence>
<dbReference type="OrthoDB" id="8242847at2"/>
<protein>
    <recommendedName>
        <fullName evidence="2">GYF domain-containing protein</fullName>
    </recommendedName>
</protein>
<dbReference type="Pfam" id="PF14237">
    <property type="entry name" value="GYF_2"/>
    <property type="match status" value="1"/>
</dbReference>
<keyword evidence="1" id="KW-0472">Membrane</keyword>
<feature type="transmembrane region" description="Helical" evidence="1">
    <location>
        <begin position="88"/>
        <end position="108"/>
    </location>
</feature>
<keyword evidence="1" id="KW-1133">Transmembrane helix</keyword>
<evidence type="ECO:0000259" key="2">
    <source>
        <dbReference type="Pfam" id="PF14237"/>
    </source>
</evidence>
<sequence>MRADWYYIEDDETVGPTTLEDVARQIRRAGQSRFVWTEGMTEWTDARAVPALSQLFRTAAQPSSVAVSGRADLAPKQATVSQRLRNELIEYLTISSYLYVCFGSLMFYKATILQSDGIAFASFGIAIVKALVLGKFILVLHALKIGERKGGASVLLADILKKSVLFVVVLIALTVVEEIIVGYFHGRTSQEVLGEMAGGTLPQAFAVSILMLLILIPYFTFRGVADRLGEGALWKLLTERVQSR</sequence>
<gene>
    <name evidence="3" type="ORF">SAMN05444169_7359</name>
</gene>
<proteinExistence type="predicted"/>